<dbReference type="NCBIfam" id="TIGR00005">
    <property type="entry name" value="rluA_subfam"/>
    <property type="match status" value="1"/>
</dbReference>
<keyword evidence="4" id="KW-0694">RNA-binding</keyword>
<evidence type="ECO:0000256" key="5">
    <source>
        <dbReference type="RuleBase" id="RU362028"/>
    </source>
</evidence>
<dbReference type="GO" id="GO:0120159">
    <property type="term" value="F:rRNA pseudouridine synthase activity"/>
    <property type="evidence" value="ECO:0007669"/>
    <property type="project" value="UniProtKB-ARBA"/>
</dbReference>
<dbReference type="InterPro" id="IPR050188">
    <property type="entry name" value="RluA_PseudoU_synthase"/>
</dbReference>
<evidence type="ECO:0000259" key="6">
    <source>
        <dbReference type="SMART" id="SM00363"/>
    </source>
</evidence>
<dbReference type="SUPFAM" id="SSF55120">
    <property type="entry name" value="Pseudouridine synthase"/>
    <property type="match status" value="1"/>
</dbReference>
<dbReference type="InterPro" id="IPR020103">
    <property type="entry name" value="PsdUridine_synth_cat_dom_sf"/>
</dbReference>
<evidence type="ECO:0000256" key="4">
    <source>
        <dbReference type="PROSITE-ProRule" id="PRU00182"/>
    </source>
</evidence>
<dbReference type="CDD" id="cd00165">
    <property type="entry name" value="S4"/>
    <property type="match status" value="1"/>
</dbReference>
<evidence type="ECO:0000313" key="8">
    <source>
        <dbReference type="Proteomes" id="UP000229901"/>
    </source>
</evidence>
<evidence type="ECO:0000256" key="3">
    <source>
        <dbReference type="PIRSR" id="PIRSR606225-1"/>
    </source>
</evidence>
<dbReference type="EC" id="5.4.99.-" evidence="5"/>
<evidence type="ECO:0000313" key="7">
    <source>
        <dbReference type="EMBL" id="PIR94304.1"/>
    </source>
</evidence>
<dbReference type="PROSITE" id="PS50889">
    <property type="entry name" value="S4"/>
    <property type="match status" value="1"/>
</dbReference>
<dbReference type="SMART" id="SM00363">
    <property type="entry name" value="S4"/>
    <property type="match status" value="1"/>
</dbReference>
<reference evidence="8" key="1">
    <citation type="submission" date="2017-09" db="EMBL/GenBank/DDBJ databases">
        <title>Depth-based differentiation of microbial function through sediment-hosted aquifers and enrichment of novel symbionts in the deep terrestrial subsurface.</title>
        <authorList>
            <person name="Probst A.J."/>
            <person name="Ladd B."/>
            <person name="Jarett J.K."/>
            <person name="Geller-Mcgrath D.E."/>
            <person name="Sieber C.M.K."/>
            <person name="Emerson J.B."/>
            <person name="Anantharaman K."/>
            <person name="Thomas B.C."/>
            <person name="Malmstrom R."/>
            <person name="Stieglmeier M."/>
            <person name="Klingl A."/>
            <person name="Woyke T."/>
            <person name="Ryan C.M."/>
            <person name="Banfield J.F."/>
        </authorList>
    </citation>
    <scope>NUCLEOTIDE SEQUENCE [LARGE SCALE GENOMIC DNA]</scope>
</reference>
<dbReference type="Pfam" id="PF00849">
    <property type="entry name" value="PseudoU_synth_2"/>
    <property type="match status" value="1"/>
</dbReference>
<comment type="catalytic activity">
    <reaction evidence="5">
        <text>a uridine in RNA = a pseudouridine in RNA</text>
        <dbReference type="Rhea" id="RHEA:48348"/>
        <dbReference type="Rhea" id="RHEA-COMP:12068"/>
        <dbReference type="Rhea" id="RHEA-COMP:12069"/>
        <dbReference type="ChEBI" id="CHEBI:65314"/>
        <dbReference type="ChEBI" id="CHEBI:65315"/>
    </reaction>
</comment>
<accession>A0A2H0V5B7</accession>
<gene>
    <name evidence="7" type="ORF">COT97_02335</name>
</gene>
<comment type="function">
    <text evidence="5">Responsible for synthesis of pseudouridine from uracil.</text>
</comment>
<dbReference type="InterPro" id="IPR006225">
    <property type="entry name" value="PsdUridine_synth_RluC/D"/>
</dbReference>
<dbReference type="InterPro" id="IPR006145">
    <property type="entry name" value="PsdUridine_synth_RsuA/RluA"/>
</dbReference>
<sequence>MTNFFIRQKYIGERLDKYLVARLHITRNQAQKLIKNNQIKVNDLTPSVHHFLRTGDKVSIDLSQPKKTEVKTQKAAPAEFVAIPKVIKTNKDYYIINKPAGMLVHPTLRGENNTLIDWLLQFDPELKNVGEDPARPAIVHRLDKEVSGLIIIPRNLDAFDHFKNLFQSRTITKKYTALVHGVIEHEDGEITFPIIRSKSGKYVGLPQNSTEGQTAITTYKVTKHFAHYTLLEVKPKTGRTNQIRIHLNAIGHPIVGDPLYTNNKIKNKYKLKLNRVFLHATALEFTDLKNKKITLTLDLPAKLQTILDHLK</sequence>
<dbReference type="PANTHER" id="PTHR21600:SF44">
    <property type="entry name" value="RIBOSOMAL LARGE SUBUNIT PSEUDOURIDINE SYNTHASE D"/>
    <property type="match status" value="1"/>
</dbReference>
<name>A0A2H0V5B7_9BACT</name>
<organism evidence="7 8">
    <name type="scientific">Candidatus Falkowbacteria bacterium CG10_big_fil_rev_8_21_14_0_10_39_11</name>
    <dbReference type="NCBI Taxonomy" id="1974565"/>
    <lineage>
        <taxon>Bacteria</taxon>
        <taxon>Candidatus Falkowiibacteriota</taxon>
    </lineage>
</organism>
<dbReference type="PANTHER" id="PTHR21600">
    <property type="entry name" value="MITOCHONDRIAL RNA PSEUDOURIDINE SYNTHASE"/>
    <property type="match status" value="1"/>
</dbReference>
<dbReference type="AlphaFoldDB" id="A0A2H0V5B7"/>
<keyword evidence="2 5" id="KW-0413">Isomerase</keyword>
<dbReference type="EMBL" id="PFAP01000011">
    <property type="protein sequence ID" value="PIR94304.1"/>
    <property type="molecule type" value="Genomic_DNA"/>
</dbReference>
<evidence type="ECO:0000256" key="2">
    <source>
        <dbReference type="ARBA" id="ARBA00023235"/>
    </source>
</evidence>
<dbReference type="GO" id="GO:0003723">
    <property type="term" value="F:RNA binding"/>
    <property type="evidence" value="ECO:0007669"/>
    <property type="project" value="UniProtKB-KW"/>
</dbReference>
<feature type="domain" description="RNA-binding S4" evidence="6">
    <location>
        <begin position="13"/>
        <end position="76"/>
    </location>
</feature>
<comment type="caution">
    <text evidence="7">The sequence shown here is derived from an EMBL/GenBank/DDBJ whole genome shotgun (WGS) entry which is preliminary data.</text>
</comment>
<protein>
    <recommendedName>
        <fullName evidence="5">Pseudouridine synthase</fullName>
        <ecNumber evidence="5">5.4.99.-</ecNumber>
    </recommendedName>
</protein>
<proteinExistence type="inferred from homology"/>
<dbReference type="SUPFAM" id="SSF55174">
    <property type="entry name" value="Alpha-L RNA-binding motif"/>
    <property type="match status" value="1"/>
</dbReference>
<comment type="similarity">
    <text evidence="1 5">Belongs to the pseudouridine synthase RluA family.</text>
</comment>
<evidence type="ECO:0000256" key="1">
    <source>
        <dbReference type="ARBA" id="ARBA00010876"/>
    </source>
</evidence>
<dbReference type="GO" id="GO:0000455">
    <property type="term" value="P:enzyme-directed rRNA pseudouridine synthesis"/>
    <property type="evidence" value="ECO:0007669"/>
    <property type="project" value="TreeGrafter"/>
</dbReference>
<dbReference type="InterPro" id="IPR036986">
    <property type="entry name" value="S4_RNA-bd_sf"/>
</dbReference>
<dbReference type="CDD" id="cd02869">
    <property type="entry name" value="PseudoU_synth_RluA_like"/>
    <property type="match status" value="1"/>
</dbReference>
<dbReference type="Gene3D" id="3.30.2350.10">
    <property type="entry name" value="Pseudouridine synthase"/>
    <property type="match status" value="1"/>
</dbReference>
<feature type="active site" evidence="3">
    <location>
        <position position="143"/>
    </location>
</feature>
<dbReference type="Proteomes" id="UP000229901">
    <property type="component" value="Unassembled WGS sequence"/>
</dbReference>
<dbReference type="InterPro" id="IPR002942">
    <property type="entry name" value="S4_RNA-bd"/>
</dbReference>
<dbReference type="Pfam" id="PF01479">
    <property type="entry name" value="S4"/>
    <property type="match status" value="1"/>
</dbReference>
<dbReference type="Gene3D" id="3.10.290.10">
    <property type="entry name" value="RNA-binding S4 domain"/>
    <property type="match status" value="1"/>
</dbReference>